<name>A0A7W7KFK1_PSENT</name>
<keyword evidence="1" id="KW-1133">Transmembrane helix</keyword>
<organism evidence="2 3">
    <name type="scientific">Pseudomonas nitroreducens</name>
    <dbReference type="NCBI Taxonomy" id="46680"/>
    <lineage>
        <taxon>Bacteria</taxon>
        <taxon>Pseudomonadati</taxon>
        <taxon>Pseudomonadota</taxon>
        <taxon>Gammaproteobacteria</taxon>
        <taxon>Pseudomonadales</taxon>
        <taxon>Pseudomonadaceae</taxon>
        <taxon>Pseudomonas</taxon>
    </lineage>
</organism>
<feature type="transmembrane region" description="Helical" evidence="1">
    <location>
        <begin position="6"/>
        <end position="26"/>
    </location>
</feature>
<gene>
    <name evidence="2" type="ORF">HNP46_000366</name>
</gene>
<comment type="caution">
    <text evidence="2">The sequence shown here is derived from an EMBL/GenBank/DDBJ whole genome shotgun (WGS) entry which is preliminary data.</text>
</comment>
<keyword evidence="1" id="KW-0472">Membrane</keyword>
<reference evidence="2 3" key="1">
    <citation type="submission" date="2020-08" db="EMBL/GenBank/DDBJ databases">
        <title>Functional genomics of gut bacteria from endangered species of beetles.</title>
        <authorList>
            <person name="Carlos-Shanley C."/>
        </authorList>
    </citation>
    <scope>NUCLEOTIDE SEQUENCE [LARGE SCALE GENOMIC DNA]</scope>
    <source>
        <strain evidence="2 3">S00179</strain>
    </source>
</reference>
<proteinExistence type="predicted"/>
<dbReference type="EMBL" id="JACHLI010000001">
    <property type="protein sequence ID" value="MBB4861555.1"/>
    <property type="molecule type" value="Genomic_DNA"/>
</dbReference>
<evidence type="ECO:0000256" key="1">
    <source>
        <dbReference type="SAM" id="Phobius"/>
    </source>
</evidence>
<evidence type="ECO:0000313" key="2">
    <source>
        <dbReference type="EMBL" id="MBB4861555.1"/>
    </source>
</evidence>
<evidence type="ECO:0000313" key="3">
    <source>
        <dbReference type="Proteomes" id="UP000566995"/>
    </source>
</evidence>
<sequence length="132" mass="14835">MSWLLPVFLLGISVGALLSYGVFHLMQRSHQKERQRAEELLSQHGLSIKPYTATPTPGRSRELCDAINLLVQPGGVVAVKPVLERETDAYLDLLELHDAFKTIWAVSRLTPEQVKHLVNTARKVVGLTRFHN</sequence>
<dbReference type="AlphaFoldDB" id="A0A7W7KFK1"/>
<accession>A0A7W7KFK1</accession>
<dbReference type="Proteomes" id="UP000566995">
    <property type="component" value="Unassembled WGS sequence"/>
</dbReference>
<keyword evidence="1" id="KW-0812">Transmembrane</keyword>
<dbReference type="RefSeq" id="WP_184585813.1">
    <property type="nucleotide sequence ID" value="NZ_JACHLI010000001.1"/>
</dbReference>
<protein>
    <submittedName>
        <fullName evidence="2">Uncharacterized protein</fullName>
    </submittedName>
</protein>